<proteinExistence type="inferred from homology"/>
<dbReference type="EMBL" id="FOAS01000009">
    <property type="protein sequence ID" value="SEL19267.1"/>
    <property type="molecule type" value="Genomic_DNA"/>
</dbReference>
<accession>A0A1H7N8N8</accession>
<evidence type="ECO:0000313" key="5">
    <source>
        <dbReference type="EMBL" id="SEL19267.1"/>
    </source>
</evidence>
<organism evidence="5 6">
    <name type="scientific">Atopomonas hussainii</name>
    <dbReference type="NCBI Taxonomy" id="1429083"/>
    <lineage>
        <taxon>Bacteria</taxon>
        <taxon>Pseudomonadati</taxon>
        <taxon>Pseudomonadota</taxon>
        <taxon>Gammaproteobacteria</taxon>
        <taxon>Pseudomonadales</taxon>
        <taxon>Pseudomonadaceae</taxon>
        <taxon>Atopomonas</taxon>
    </lineage>
</organism>
<evidence type="ECO:0000256" key="1">
    <source>
        <dbReference type="ARBA" id="ARBA00010333"/>
    </source>
</evidence>
<feature type="domain" description="Solute-binding protein family 3/N-terminal" evidence="4">
    <location>
        <begin position="22"/>
        <end position="105"/>
    </location>
</feature>
<dbReference type="PANTHER" id="PTHR35936:SF19">
    <property type="entry name" value="AMINO-ACID-BINDING PROTEIN YXEM-RELATED"/>
    <property type="match status" value="1"/>
</dbReference>
<dbReference type="Gene3D" id="3.40.190.10">
    <property type="entry name" value="Periplasmic binding protein-like II"/>
    <property type="match status" value="2"/>
</dbReference>
<keyword evidence="6" id="KW-1185">Reference proteome</keyword>
<dbReference type="STRING" id="1429083.GCA_001885685_02989"/>
<dbReference type="Proteomes" id="UP000185766">
    <property type="component" value="Unassembled WGS sequence"/>
</dbReference>
<evidence type="ECO:0000256" key="2">
    <source>
        <dbReference type="ARBA" id="ARBA00022729"/>
    </source>
</evidence>
<reference evidence="5 6" key="1">
    <citation type="submission" date="2016-10" db="EMBL/GenBank/DDBJ databases">
        <authorList>
            <person name="de Groot N.N."/>
        </authorList>
    </citation>
    <scope>NUCLEOTIDE SEQUENCE [LARGE SCALE GENOMIC DNA]</scope>
    <source>
        <strain evidence="5 6">JCM 19513</strain>
    </source>
</reference>
<feature type="chain" id="PRO_5010238438" evidence="3">
    <location>
        <begin position="18"/>
        <end position="245"/>
    </location>
</feature>
<comment type="similarity">
    <text evidence="1">Belongs to the bacterial solute-binding protein 3 family.</text>
</comment>
<dbReference type="RefSeq" id="WP_074867883.1">
    <property type="nucleotide sequence ID" value="NZ_FOAS01000009.1"/>
</dbReference>
<dbReference type="SUPFAM" id="SSF53850">
    <property type="entry name" value="Periplasmic binding protein-like II"/>
    <property type="match status" value="1"/>
</dbReference>
<evidence type="ECO:0000313" key="6">
    <source>
        <dbReference type="Proteomes" id="UP000185766"/>
    </source>
</evidence>
<gene>
    <name evidence="5" type="ORF">SAMN05216214_10943</name>
</gene>
<keyword evidence="2 3" id="KW-0732">Signal</keyword>
<feature type="signal peptide" evidence="3">
    <location>
        <begin position="1"/>
        <end position="17"/>
    </location>
</feature>
<protein>
    <submittedName>
        <fullName evidence="5">ABC-type amino acid transport substrate-binding protein</fullName>
    </submittedName>
</protein>
<evidence type="ECO:0000259" key="4">
    <source>
        <dbReference type="Pfam" id="PF00497"/>
    </source>
</evidence>
<dbReference type="AlphaFoldDB" id="A0A1H7N8N8"/>
<dbReference type="InterPro" id="IPR001638">
    <property type="entry name" value="Solute-binding_3/MltF_N"/>
</dbReference>
<evidence type="ECO:0000256" key="3">
    <source>
        <dbReference type="SAM" id="SignalP"/>
    </source>
</evidence>
<name>A0A1H7N8N8_9GAMM</name>
<sequence length="245" mass="28260">MRRCLVGLLCWPLWANADTLLVGVEALNMAPVYRLDARGEYQGFANDLLRDFAQRSGHELQIRPWPVARLYQEFFAGRIDLKFPDSPLWEEQQRTQLQIAYSAPVLAYLDGIMRLSPEAHQHTPGKPFRVGVIRGFSSVDFLYAAERYTLVRASSLEQLYRLLAKGRVDGIFFNALSINYQLRHDAKLLKQPLHLDQHLPYLQGHYRLSSIQRPDVIAEFDQYLIEHAAQVAQLKRKWGMPSTLP</sequence>
<dbReference type="PANTHER" id="PTHR35936">
    <property type="entry name" value="MEMBRANE-BOUND LYTIC MUREIN TRANSGLYCOSYLASE F"/>
    <property type="match status" value="1"/>
</dbReference>
<dbReference type="Pfam" id="PF00497">
    <property type="entry name" value="SBP_bac_3"/>
    <property type="match status" value="1"/>
</dbReference>